<dbReference type="Proteomes" id="UP000184550">
    <property type="component" value="Unassembled WGS sequence"/>
</dbReference>
<evidence type="ECO:0000313" key="2">
    <source>
        <dbReference type="EMBL" id="VXD22874.1"/>
    </source>
</evidence>
<evidence type="ECO:0000313" key="3">
    <source>
        <dbReference type="Proteomes" id="UP000184550"/>
    </source>
</evidence>
<dbReference type="Gene3D" id="3.90.1570.10">
    <property type="entry name" value="tt1808, chain A"/>
    <property type="match status" value="1"/>
</dbReference>
<keyword evidence="3" id="KW-1185">Reference proteome</keyword>
<proteinExistence type="predicted"/>
<gene>
    <name evidence="2" type="ORF">PL8927_760152</name>
</gene>
<dbReference type="AlphaFoldDB" id="A0A7Z9BZJ9"/>
<dbReference type="CDD" id="cd06260">
    <property type="entry name" value="DUF820-like"/>
    <property type="match status" value="1"/>
</dbReference>
<dbReference type="EMBL" id="CZCU02000153">
    <property type="protein sequence ID" value="VXD22874.1"/>
    <property type="molecule type" value="Genomic_DNA"/>
</dbReference>
<feature type="domain" description="Putative restriction endonuclease" evidence="1">
    <location>
        <begin position="4"/>
        <end position="105"/>
    </location>
</feature>
<dbReference type="InterPro" id="IPR008538">
    <property type="entry name" value="Uma2"/>
</dbReference>
<dbReference type="Pfam" id="PF05685">
    <property type="entry name" value="Uma2"/>
    <property type="match status" value="1"/>
</dbReference>
<comment type="caution">
    <text evidence="2">The sequence shown here is derived from an EMBL/GenBank/DDBJ whole genome shotgun (WGS) entry which is preliminary data.</text>
</comment>
<reference evidence="2" key="1">
    <citation type="submission" date="2019-10" db="EMBL/GenBank/DDBJ databases">
        <authorList>
            <consortium name="Genoscope - CEA"/>
            <person name="William W."/>
        </authorList>
    </citation>
    <scope>NUCLEOTIDE SEQUENCE [LARGE SCALE GENOMIC DNA]</scope>
    <source>
        <strain evidence="2">BBR_PRJEB10992</strain>
    </source>
</reference>
<accession>A0A7Z9BZJ9</accession>
<protein>
    <recommendedName>
        <fullName evidence="1">Putative restriction endonuclease domain-containing protein</fullName>
    </recommendedName>
</protein>
<evidence type="ECO:0000259" key="1">
    <source>
        <dbReference type="Pfam" id="PF05685"/>
    </source>
</evidence>
<dbReference type="SUPFAM" id="SSF52980">
    <property type="entry name" value="Restriction endonuclease-like"/>
    <property type="match status" value="1"/>
</dbReference>
<dbReference type="PANTHER" id="PTHR36558">
    <property type="entry name" value="GLR1098 PROTEIN"/>
    <property type="match status" value="1"/>
</dbReference>
<name>A0A7Z9BZJ9_9CYAN</name>
<organism evidence="2 3">
    <name type="scientific">Planktothrix serta PCC 8927</name>
    <dbReference type="NCBI Taxonomy" id="671068"/>
    <lineage>
        <taxon>Bacteria</taxon>
        <taxon>Bacillati</taxon>
        <taxon>Cyanobacteriota</taxon>
        <taxon>Cyanophyceae</taxon>
        <taxon>Oscillatoriophycideae</taxon>
        <taxon>Oscillatoriales</taxon>
        <taxon>Microcoleaceae</taxon>
        <taxon>Planktothrix</taxon>
    </lineage>
</organism>
<sequence length="125" mass="14900">MADMKADIEVLDIYYYPDVIVTCDPRDREFQYFKRYPKLIIEVISPGTEGFDRGKKFEDYRHLDTLKEYVLIAQDRSSVECFRKNSEGLWVLYPYSSGQEIYLESLDFRCSINDIYEDVEFQVTT</sequence>
<dbReference type="PANTHER" id="PTHR36558:SF1">
    <property type="entry name" value="RESTRICTION ENDONUCLEASE DOMAIN-CONTAINING PROTEIN-RELATED"/>
    <property type="match status" value="1"/>
</dbReference>
<dbReference type="InterPro" id="IPR011335">
    <property type="entry name" value="Restrct_endonuc-II-like"/>
</dbReference>
<dbReference type="InterPro" id="IPR012296">
    <property type="entry name" value="Nuclease_put_TT1808"/>
</dbReference>